<dbReference type="Gene3D" id="3.30.300.130">
    <property type="entry name" value="Fe-S cluster assembly (FSCA)"/>
    <property type="match status" value="1"/>
</dbReference>
<dbReference type="RefSeq" id="WP_117453155.1">
    <property type="nucleotide sequence ID" value="NZ_JAKVPQ010000011.1"/>
</dbReference>
<evidence type="ECO:0000313" key="4">
    <source>
        <dbReference type="Proteomes" id="UP001202402"/>
    </source>
</evidence>
<dbReference type="Pfam" id="PF01106">
    <property type="entry name" value="NifU"/>
    <property type="match status" value="1"/>
</dbReference>
<proteinExistence type="predicted"/>
<comment type="function">
    <text evidence="1">May be involved in the formation or repair of [Fe-S] clusters present in iron-sulfur proteins.</text>
</comment>
<evidence type="ECO:0000256" key="1">
    <source>
        <dbReference type="ARBA" id="ARBA00049958"/>
    </source>
</evidence>
<sequence length="77" mass="8367">MQTKIDEIKHVIEKIRPYIQRDGGDVEFVSFEDGIVTVRMLGACMGCVALDDTISEGIEAILLDEVAGVTGVKVAQE</sequence>
<dbReference type="Proteomes" id="UP001202402">
    <property type="component" value="Unassembled WGS sequence"/>
</dbReference>
<evidence type="ECO:0000313" key="3">
    <source>
        <dbReference type="EMBL" id="MCH4286147.1"/>
    </source>
</evidence>
<dbReference type="EMBL" id="JAKVPQ010000011">
    <property type="protein sequence ID" value="MCH4286147.1"/>
    <property type="molecule type" value="Genomic_DNA"/>
</dbReference>
<dbReference type="PANTHER" id="PTHR11178">
    <property type="entry name" value="IRON-SULFUR CLUSTER SCAFFOLD PROTEIN NFU-RELATED"/>
    <property type="match status" value="1"/>
</dbReference>
<keyword evidence="4" id="KW-1185">Reference proteome</keyword>
<accession>A0ABS9R905</accession>
<name>A0ABS9R905_9FIRM</name>
<gene>
    <name evidence="3" type="ORF">LQE99_13555</name>
</gene>
<feature type="domain" description="NIF system FeS cluster assembly NifU C-terminal" evidence="2">
    <location>
        <begin position="8"/>
        <end position="72"/>
    </location>
</feature>
<organism evidence="3 4">
    <name type="scientific">Amedibacillus hominis</name>
    <dbReference type="NCBI Taxonomy" id="2897776"/>
    <lineage>
        <taxon>Bacteria</taxon>
        <taxon>Bacillati</taxon>
        <taxon>Bacillota</taxon>
        <taxon>Erysipelotrichia</taxon>
        <taxon>Erysipelotrichales</taxon>
        <taxon>Erysipelotrichaceae</taxon>
        <taxon>Amedibacillus</taxon>
    </lineage>
</organism>
<dbReference type="SUPFAM" id="SSF117916">
    <property type="entry name" value="Fe-S cluster assembly (FSCA) domain-like"/>
    <property type="match status" value="1"/>
</dbReference>
<dbReference type="InterPro" id="IPR001075">
    <property type="entry name" value="NIF_FeS_clus_asmbl_NifU_C"/>
</dbReference>
<evidence type="ECO:0000259" key="2">
    <source>
        <dbReference type="Pfam" id="PF01106"/>
    </source>
</evidence>
<protein>
    <submittedName>
        <fullName evidence="3">NifU family protein</fullName>
    </submittedName>
</protein>
<reference evidence="3 4" key="1">
    <citation type="submission" date="2022-02" db="EMBL/GenBank/DDBJ databases">
        <title>Genome of Erysipelotrichaceae sp. nov. NSJ-176 isolated from human feces.</title>
        <authorList>
            <person name="Abdugheni R."/>
        </authorList>
    </citation>
    <scope>NUCLEOTIDE SEQUENCE [LARGE SCALE GENOMIC DNA]</scope>
    <source>
        <strain evidence="3 4">NSJ-176</strain>
    </source>
</reference>
<dbReference type="InterPro" id="IPR034904">
    <property type="entry name" value="FSCA_dom_sf"/>
</dbReference>
<comment type="caution">
    <text evidence="3">The sequence shown here is derived from an EMBL/GenBank/DDBJ whole genome shotgun (WGS) entry which is preliminary data.</text>
</comment>